<keyword evidence="3" id="KW-0479">Metal-binding</keyword>
<sequence>MTTGTLAIGQVQINNSFSGQSYLPYSLGVLQAFVQRHAREPSRYEFRLPVYRRMPVWQAVEQLLGVDVAGFSLYVWNARISVEIARRLKKLCPRTVIVFGGPHVPDRCEEFLRKHPFIDVAVHGEGERAYLALLESLQDGGWHDVPGISFIAPDGTFRNNPASPRIRDLDEIPSPFLTGVFDPLIEAHPSETWIGLWETNRGCPFQCTFCDWGSATASKVGQFAMERLRREVEWFADRRIEYIFCCDANFGILKRDVEISRFVAETKARTGYPHALSVQNTKNATERAYETQKILSDAGLNKGVALSMQSLDATTLASIKRQNISLDAYLELQRRFARDRVETYSDLILGLPGETYESFVGGVDRLMESGQHNRIQFNNLSILPNAEMGDPEYQARHGMVTVQSDIINIHGRREDMEDDVPESQQLVVATAAMPPADWRRTRTFCWIAALLHFDKLFQIPIIAARSLAGTPYRTLIEAFVDVDAGRYPLLGEIRDFLMAEARSIQQGGPEYVHAPEWLDIYWPADEYIFIKLTAEGRLGDFHAEGGRLIREVTGVRGAAAEAIADAVRLNHALVKQPFVRDDLDVKVEFDVLGLYADELQGEPGEPQPAGELPRSPAIVHIERSSQAYDDFATWCREVVWWGNKKGAYLYGNRTVHRELAGHY</sequence>
<evidence type="ECO:0000259" key="7">
    <source>
        <dbReference type="PROSITE" id="PS51918"/>
    </source>
</evidence>
<dbReference type="SMART" id="SM00729">
    <property type="entry name" value="Elp3"/>
    <property type="match status" value="1"/>
</dbReference>
<dbReference type="SUPFAM" id="SSF102114">
    <property type="entry name" value="Radical SAM enzymes"/>
    <property type="match status" value="1"/>
</dbReference>
<reference evidence="8 9" key="1">
    <citation type="submission" date="2019-07" db="EMBL/GenBank/DDBJ databases">
        <title>Whole genome shotgun sequence of Skermanella aerolata NBRC 106429.</title>
        <authorList>
            <person name="Hosoyama A."/>
            <person name="Uohara A."/>
            <person name="Ohji S."/>
            <person name="Ichikawa N."/>
        </authorList>
    </citation>
    <scope>NUCLEOTIDE SEQUENCE [LARGE SCALE GENOMIC DNA]</scope>
    <source>
        <strain evidence="8 9">NBRC 106429</strain>
    </source>
</reference>
<dbReference type="GO" id="GO:0005829">
    <property type="term" value="C:cytosol"/>
    <property type="evidence" value="ECO:0007669"/>
    <property type="project" value="TreeGrafter"/>
</dbReference>
<dbReference type="PROSITE" id="PS51918">
    <property type="entry name" value="RADICAL_SAM"/>
    <property type="match status" value="1"/>
</dbReference>
<dbReference type="CDD" id="cd01335">
    <property type="entry name" value="Radical_SAM"/>
    <property type="match status" value="1"/>
</dbReference>
<dbReference type="PANTHER" id="PTHR43409:SF16">
    <property type="entry name" value="SLR0320 PROTEIN"/>
    <property type="match status" value="1"/>
</dbReference>
<evidence type="ECO:0000259" key="6">
    <source>
        <dbReference type="PROSITE" id="PS51332"/>
    </source>
</evidence>
<dbReference type="InterPro" id="IPR006638">
    <property type="entry name" value="Elp3/MiaA/NifB-like_rSAM"/>
</dbReference>
<feature type="domain" description="B12-binding" evidence="6">
    <location>
        <begin position="10"/>
        <end position="144"/>
    </location>
</feature>
<dbReference type="SFLD" id="SFLDS00029">
    <property type="entry name" value="Radical_SAM"/>
    <property type="match status" value="1"/>
</dbReference>
<keyword evidence="5" id="KW-0411">Iron-sulfur</keyword>
<keyword evidence="2" id="KW-0949">S-adenosyl-L-methionine</keyword>
<dbReference type="GO" id="GO:0051539">
    <property type="term" value="F:4 iron, 4 sulfur cluster binding"/>
    <property type="evidence" value="ECO:0007669"/>
    <property type="project" value="UniProtKB-KW"/>
</dbReference>
<protein>
    <submittedName>
        <fullName evidence="8">Uncharacterized protein</fullName>
    </submittedName>
</protein>
<dbReference type="RefSeq" id="WP_052831078.1">
    <property type="nucleotide sequence ID" value="NZ_BJYZ01000009.1"/>
</dbReference>
<dbReference type="PANTHER" id="PTHR43409">
    <property type="entry name" value="ANAEROBIC MAGNESIUM-PROTOPORPHYRIN IX MONOMETHYL ESTER CYCLASE-RELATED"/>
    <property type="match status" value="1"/>
</dbReference>
<keyword evidence="9" id="KW-1185">Reference proteome</keyword>
<dbReference type="EMBL" id="BJYZ01000009">
    <property type="protein sequence ID" value="GEO38059.1"/>
    <property type="molecule type" value="Genomic_DNA"/>
</dbReference>
<gene>
    <name evidence="8" type="ORF">SAE02_22070</name>
</gene>
<dbReference type="InterPro" id="IPR023404">
    <property type="entry name" value="rSAM_horseshoe"/>
</dbReference>
<dbReference type="Gene3D" id="3.40.50.280">
    <property type="entry name" value="Cobalamin-binding domain"/>
    <property type="match status" value="1"/>
</dbReference>
<dbReference type="InterPro" id="IPR007197">
    <property type="entry name" value="rSAM"/>
</dbReference>
<evidence type="ECO:0000256" key="2">
    <source>
        <dbReference type="ARBA" id="ARBA00022691"/>
    </source>
</evidence>
<evidence type="ECO:0000256" key="1">
    <source>
        <dbReference type="ARBA" id="ARBA00001966"/>
    </source>
</evidence>
<evidence type="ECO:0000256" key="3">
    <source>
        <dbReference type="ARBA" id="ARBA00022723"/>
    </source>
</evidence>
<proteinExistence type="predicted"/>
<accession>A0A512DNL5</accession>
<dbReference type="OrthoDB" id="9801424at2"/>
<comment type="caution">
    <text evidence="8">The sequence shown here is derived from an EMBL/GenBank/DDBJ whole genome shotgun (WGS) entry which is preliminary data.</text>
</comment>
<dbReference type="InterPro" id="IPR006158">
    <property type="entry name" value="Cobalamin-bd"/>
</dbReference>
<dbReference type="Pfam" id="PF02310">
    <property type="entry name" value="B12-binding"/>
    <property type="match status" value="1"/>
</dbReference>
<dbReference type="CDD" id="cd02068">
    <property type="entry name" value="radical_SAM_B12_BD"/>
    <property type="match status" value="1"/>
</dbReference>
<dbReference type="GO" id="GO:0003824">
    <property type="term" value="F:catalytic activity"/>
    <property type="evidence" value="ECO:0007669"/>
    <property type="project" value="InterPro"/>
</dbReference>
<keyword evidence="4" id="KW-0408">Iron</keyword>
<evidence type="ECO:0000256" key="5">
    <source>
        <dbReference type="ARBA" id="ARBA00023014"/>
    </source>
</evidence>
<name>A0A512DNL5_9PROT</name>
<comment type="cofactor">
    <cofactor evidence="1">
        <name>[4Fe-4S] cluster</name>
        <dbReference type="ChEBI" id="CHEBI:49883"/>
    </cofactor>
</comment>
<feature type="domain" description="Radical SAM core" evidence="7">
    <location>
        <begin position="188"/>
        <end position="413"/>
    </location>
</feature>
<dbReference type="SFLD" id="SFLDG01082">
    <property type="entry name" value="B12-binding_domain_containing"/>
    <property type="match status" value="1"/>
</dbReference>
<dbReference type="InterPro" id="IPR034466">
    <property type="entry name" value="Methyltransferase_Class_B"/>
</dbReference>
<dbReference type="PROSITE" id="PS51332">
    <property type="entry name" value="B12_BINDING"/>
    <property type="match status" value="1"/>
</dbReference>
<dbReference type="Pfam" id="PF04055">
    <property type="entry name" value="Radical_SAM"/>
    <property type="match status" value="1"/>
</dbReference>
<dbReference type="SFLD" id="SFLDG01123">
    <property type="entry name" value="methyltransferase_(Class_B)"/>
    <property type="match status" value="1"/>
</dbReference>
<dbReference type="Proteomes" id="UP000321523">
    <property type="component" value="Unassembled WGS sequence"/>
</dbReference>
<evidence type="ECO:0000313" key="8">
    <source>
        <dbReference type="EMBL" id="GEO38059.1"/>
    </source>
</evidence>
<dbReference type="InterPro" id="IPR058240">
    <property type="entry name" value="rSAM_sf"/>
</dbReference>
<dbReference type="InterPro" id="IPR051198">
    <property type="entry name" value="BchE-like"/>
</dbReference>
<dbReference type="Gene3D" id="3.80.30.20">
    <property type="entry name" value="tm_1862 like domain"/>
    <property type="match status" value="1"/>
</dbReference>
<evidence type="ECO:0000256" key="4">
    <source>
        <dbReference type="ARBA" id="ARBA00023004"/>
    </source>
</evidence>
<dbReference type="GO" id="GO:0046872">
    <property type="term" value="F:metal ion binding"/>
    <property type="evidence" value="ECO:0007669"/>
    <property type="project" value="UniProtKB-KW"/>
</dbReference>
<organism evidence="8 9">
    <name type="scientific">Skermanella aerolata</name>
    <dbReference type="NCBI Taxonomy" id="393310"/>
    <lineage>
        <taxon>Bacteria</taxon>
        <taxon>Pseudomonadati</taxon>
        <taxon>Pseudomonadota</taxon>
        <taxon>Alphaproteobacteria</taxon>
        <taxon>Rhodospirillales</taxon>
        <taxon>Azospirillaceae</taxon>
        <taxon>Skermanella</taxon>
    </lineage>
</organism>
<evidence type="ECO:0000313" key="9">
    <source>
        <dbReference type="Proteomes" id="UP000321523"/>
    </source>
</evidence>
<dbReference type="AlphaFoldDB" id="A0A512DNL5"/>
<dbReference type="GO" id="GO:0031419">
    <property type="term" value="F:cobalamin binding"/>
    <property type="evidence" value="ECO:0007669"/>
    <property type="project" value="InterPro"/>
</dbReference>